<feature type="active site" description="Proton donor" evidence="11">
    <location>
        <position position="412"/>
    </location>
</feature>
<evidence type="ECO:0000256" key="11">
    <source>
        <dbReference type="PIRSR" id="PIRSR605478-1"/>
    </source>
</evidence>
<keyword evidence="7 14" id="KW-0460">Magnesium</keyword>
<dbReference type="PROSITE" id="PS00801">
    <property type="entry name" value="TRANSKETOLASE_1"/>
    <property type="match status" value="1"/>
</dbReference>
<dbReference type="KEGG" id="hdi:HDIA_3863"/>
<comment type="cofactor">
    <cofactor evidence="14">
        <name>Mg(2+)</name>
        <dbReference type="ChEBI" id="CHEBI:18420"/>
    </cofactor>
    <text evidence="14">Binds 1 Mg(2+) ion per subunit. Can also utilize other divalent metal cations, such as Ca(2+), Mn(2+) and Co(2+).</text>
</comment>
<evidence type="ECO:0000256" key="10">
    <source>
        <dbReference type="NCBIfam" id="TIGR00232"/>
    </source>
</evidence>
<evidence type="ECO:0000256" key="14">
    <source>
        <dbReference type="PIRSR" id="PIRSR605478-4"/>
    </source>
</evidence>
<evidence type="ECO:0000256" key="4">
    <source>
        <dbReference type="ARBA" id="ARBA00022679"/>
    </source>
</evidence>
<evidence type="ECO:0000256" key="5">
    <source>
        <dbReference type="ARBA" id="ARBA00022723"/>
    </source>
</evidence>
<feature type="binding site" evidence="12">
    <location>
        <position position="521"/>
    </location>
    <ligand>
        <name>substrate</name>
    </ligand>
</feature>
<evidence type="ECO:0000313" key="18">
    <source>
        <dbReference type="EMBL" id="SON57404.1"/>
    </source>
</evidence>
<feature type="binding site" evidence="12">
    <location>
        <position position="470"/>
    </location>
    <ligand>
        <name>substrate</name>
    </ligand>
</feature>
<comment type="similarity">
    <text evidence="1 16">Belongs to the transketolase family.</text>
</comment>
<dbReference type="CDD" id="cd07033">
    <property type="entry name" value="TPP_PYR_DXS_TK_like"/>
    <property type="match status" value="1"/>
</dbReference>
<evidence type="ECO:0000256" key="16">
    <source>
        <dbReference type="RuleBase" id="RU004996"/>
    </source>
</evidence>
<feature type="binding site" evidence="14">
    <location>
        <position position="160"/>
    </location>
    <ligand>
        <name>Mg(2+)</name>
        <dbReference type="ChEBI" id="CHEBI:18420"/>
    </ligand>
</feature>
<dbReference type="GO" id="GO:0046872">
    <property type="term" value="F:metal ion binding"/>
    <property type="evidence" value="ECO:0007669"/>
    <property type="project" value="UniProtKB-KW"/>
</dbReference>
<evidence type="ECO:0000259" key="17">
    <source>
        <dbReference type="SMART" id="SM00861"/>
    </source>
</evidence>
<proteinExistence type="inferred from homology"/>
<feature type="binding site" evidence="12">
    <location>
        <position position="474"/>
    </location>
    <ligand>
        <name>substrate</name>
    </ligand>
</feature>
<accession>A0A2C9DAQ3</accession>
<evidence type="ECO:0000313" key="19">
    <source>
        <dbReference type="Proteomes" id="UP000223606"/>
    </source>
</evidence>
<evidence type="ECO:0000256" key="12">
    <source>
        <dbReference type="PIRSR" id="PIRSR605478-2"/>
    </source>
</evidence>
<feature type="binding site" evidence="12">
    <location>
        <position position="462"/>
    </location>
    <ligand>
        <name>substrate</name>
    </ligand>
</feature>
<feature type="binding site" evidence="12">
    <location>
        <position position="33"/>
    </location>
    <ligand>
        <name>substrate</name>
    </ligand>
</feature>
<name>A0A2C9DAQ3_9HYPH</name>
<feature type="domain" description="Transketolase-like pyrimidine-binding" evidence="17">
    <location>
        <begin position="355"/>
        <end position="526"/>
    </location>
</feature>
<dbReference type="GO" id="GO:0005829">
    <property type="term" value="C:cytosol"/>
    <property type="evidence" value="ECO:0007669"/>
    <property type="project" value="TreeGrafter"/>
</dbReference>
<evidence type="ECO:0000256" key="3">
    <source>
        <dbReference type="ARBA" id="ARBA00013152"/>
    </source>
</evidence>
<comment type="subunit">
    <text evidence="2 16">Homodimer.</text>
</comment>
<feature type="binding site" evidence="14">
    <location>
        <position position="190"/>
    </location>
    <ligand>
        <name>Mg(2+)</name>
        <dbReference type="ChEBI" id="CHEBI:18420"/>
    </ligand>
</feature>
<dbReference type="SUPFAM" id="SSF52518">
    <property type="entry name" value="Thiamin diphosphate-binding fold (THDP-binding)"/>
    <property type="match status" value="2"/>
</dbReference>
<comment type="cofactor">
    <cofactor evidence="16">
        <name>Mg(2+)</name>
        <dbReference type="ChEBI" id="CHEBI:18420"/>
    </cofactor>
    <cofactor evidence="16">
        <name>Ca(2+)</name>
        <dbReference type="ChEBI" id="CHEBI:29108"/>
    </cofactor>
    <cofactor evidence="16">
        <name>Mn(2+)</name>
        <dbReference type="ChEBI" id="CHEBI:29035"/>
    </cofactor>
    <cofactor evidence="16">
        <name>Co(2+)</name>
        <dbReference type="ChEBI" id="CHEBI:48828"/>
    </cofactor>
    <text evidence="16">Binds 1 Mg(2+) ion per subunit. Can also utilize other divalent metal cations, such as Ca(2+), Mn(2+) and Co(2+).</text>
</comment>
<dbReference type="FunFam" id="3.40.50.970:FF:000003">
    <property type="entry name" value="Transketolase"/>
    <property type="match status" value="1"/>
</dbReference>
<evidence type="ECO:0000256" key="15">
    <source>
        <dbReference type="PIRSR" id="PIRSR605478-5"/>
    </source>
</evidence>
<feature type="binding site" evidence="13">
    <location>
        <begin position="122"/>
        <end position="124"/>
    </location>
    <ligand>
        <name>thiamine diphosphate</name>
        <dbReference type="ChEBI" id="CHEBI:58937"/>
    </ligand>
</feature>
<dbReference type="InterPro" id="IPR005474">
    <property type="entry name" value="Transketolase_N"/>
</dbReference>
<dbReference type="PANTHER" id="PTHR43522:SF2">
    <property type="entry name" value="TRANSKETOLASE 1-RELATED"/>
    <property type="match status" value="1"/>
</dbReference>
<dbReference type="Pfam" id="PF22613">
    <property type="entry name" value="Transketolase_C_1"/>
    <property type="match status" value="1"/>
</dbReference>
<dbReference type="InterPro" id="IPR005478">
    <property type="entry name" value="Transketolase_bac-like"/>
</dbReference>
<comment type="catalytic activity">
    <reaction evidence="9 16">
        <text>D-sedoheptulose 7-phosphate + D-glyceraldehyde 3-phosphate = aldehydo-D-ribose 5-phosphate + D-xylulose 5-phosphate</text>
        <dbReference type="Rhea" id="RHEA:10508"/>
        <dbReference type="ChEBI" id="CHEBI:57483"/>
        <dbReference type="ChEBI" id="CHEBI:57737"/>
        <dbReference type="ChEBI" id="CHEBI:58273"/>
        <dbReference type="ChEBI" id="CHEBI:59776"/>
        <dbReference type="EC" id="2.2.1.1"/>
    </reaction>
</comment>
<sequence>MNVQSIIKADETVMANAIRVLAMDAVQAANSGHPGAPMGLADVATVLFNRFITIDPADDTWPDRDRFVMSAGHGSMLVYAINHLIGYDDMDADQLRNFRQLGARTAGHPEYGHAKGIETTTGPLGQGISTAVGMALAERMMNARFGDDLVDHFTYVIAGDGCLMEGISQEAIDLAGHLGLGRLIVFWDDNGITIDGATDLSTTTDQAARFRASGWQVDAVDGHDPEAIAAAIERARAETGCPSLIACRTIIGKGAPNKAGSHKVHGAPLGAEEVAAAREALGWSLPPFEVPGEVRASWRRIAARGAAARAAWLERKAKSARTAHFEVALAAPDRGALDAVMAVHKAQLSKDAPSVATRKASEMALEVLDAVLPNLVGGSADLTGSNNTRTKAMRSVTRNDYSGDYIHYGIREHGMAAAMNGIALHGGFVPFGGTFLAFADYCRPSIRLSALMGVPVTYVMTHDSIGLGEDGPTHQPVETIASLRAMPNLAVIRPADAVETAEAWQIAACSASMPTVLCLSRQNLPTVRRVHTDENRTARGAYVLREAPDGRDVTLIATGSEVEIALAAADMLASGGIRAAVVSAPCFELFAAQPEDYQEAVRGTAPRVGIEAAIRQGWELFLERGDGFVGMTGFGASGPAEDLYRHFNITAAAVTAMAKSLVRKG</sequence>
<organism evidence="18 19">
    <name type="scientific">Hartmannibacter diazotrophicus</name>
    <dbReference type="NCBI Taxonomy" id="1482074"/>
    <lineage>
        <taxon>Bacteria</taxon>
        <taxon>Pseudomonadati</taxon>
        <taxon>Pseudomonadota</taxon>
        <taxon>Alphaproteobacteria</taxon>
        <taxon>Hyphomicrobiales</taxon>
        <taxon>Pleomorphomonadaceae</taxon>
        <taxon>Hartmannibacter</taxon>
    </lineage>
</organism>
<protein>
    <recommendedName>
        <fullName evidence="3 10">Transketolase</fullName>
        <ecNumber evidence="3 10">2.2.1.1</ecNumber>
    </recommendedName>
</protein>
<feature type="binding site" evidence="12">
    <location>
        <position position="265"/>
    </location>
    <ligand>
        <name>substrate</name>
    </ligand>
</feature>
<gene>
    <name evidence="18" type="primary">tktA_3</name>
    <name evidence="18" type="ORF">HDIA_3863</name>
</gene>
<comment type="function">
    <text evidence="16">Catalyzes the transfer of a two-carbon ketol group from a ketose donor to an aldose acceptor, via a covalent intermediate with the cofactor thiamine pyrophosphate.</text>
</comment>
<dbReference type="SMART" id="SM00861">
    <property type="entry name" value="Transket_pyr"/>
    <property type="match status" value="1"/>
</dbReference>
<dbReference type="Pfam" id="PF00456">
    <property type="entry name" value="Transketolase_N"/>
    <property type="match status" value="1"/>
</dbReference>
<feature type="binding site" evidence="14">
    <location>
        <position position="192"/>
    </location>
    <ligand>
        <name>Mg(2+)</name>
        <dbReference type="ChEBI" id="CHEBI:18420"/>
    </ligand>
</feature>
<feature type="binding site" evidence="13">
    <location>
        <position position="265"/>
    </location>
    <ligand>
        <name>thiamine diphosphate</name>
        <dbReference type="ChEBI" id="CHEBI:58937"/>
    </ligand>
</feature>
<dbReference type="GO" id="GO:0006098">
    <property type="term" value="P:pentose-phosphate shunt"/>
    <property type="evidence" value="ECO:0007669"/>
    <property type="project" value="TreeGrafter"/>
</dbReference>
<evidence type="ECO:0000256" key="2">
    <source>
        <dbReference type="ARBA" id="ARBA00011738"/>
    </source>
</evidence>
<dbReference type="GO" id="GO:0004802">
    <property type="term" value="F:transketolase activity"/>
    <property type="evidence" value="ECO:0007669"/>
    <property type="project" value="UniProtKB-UniRule"/>
</dbReference>
<dbReference type="Gene3D" id="3.40.50.970">
    <property type="match status" value="2"/>
</dbReference>
<dbReference type="OrthoDB" id="8732661at2"/>
<dbReference type="InterPro" id="IPR033247">
    <property type="entry name" value="Transketolase_fam"/>
</dbReference>
<dbReference type="CDD" id="cd02012">
    <property type="entry name" value="TPP_TK"/>
    <property type="match status" value="1"/>
</dbReference>
<dbReference type="NCBIfam" id="TIGR00232">
    <property type="entry name" value="tktlase_bact"/>
    <property type="match status" value="1"/>
</dbReference>
<dbReference type="PROSITE" id="PS00802">
    <property type="entry name" value="TRANSKETOLASE_2"/>
    <property type="match status" value="1"/>
</dbReference>
<feature type="binding site" evidence="12">
    <location>
        <position position="358"/>
    </location>
    <ligand>
        <name>substrate</name>
    </ligand>
</feature>
<keyword evidence="6 16" id="KW-0106">Calcium</keyword>
<feature type="binding site" evidence="13">
    <location>
        <position position="438"/>
    </location>
    <ligand>
        <name>thiamine diphosphate</name>
        <dbReference type="ChEBI" id="CHEBI:58937"/>
    </ligand>
</feature>
<dbReference type="PANTHER" id="PTHR43522">
    <property type="entry name" value="TRANSKETOLASE"/>
    <property type="match status" value="1"/>
</dbReference>
<dbReference type="AlphaFoldDB" id="A0A2C9DAQ3"/>
<dbReference type="SUPFAM" id="SSF52922">
    <property type="entry name" value="TK C-terminal domain-like"/>
    <property type="match status" value="1"/>
</dbReference>
<dbReference type="RefSeq" id="WP_099557661.1">
    <property type="nucleotide sequence ID" value="NZ_LT960614.1"/>
</dbReference>
<feature type="binding site" evidence="13">
    <location>
        <position position="161"/>
    </location>
    <ligand>
        <name>thiamine diphosphate</name>
        <dbReference type="ChEBI" id="CHEBI:58937"/>
    </ligand>
</feature>
<keyword evidence="8 13" id="KW-0786">Thiamine pyrophosphate</keyword>
<dbReference type="FunFam" id="3.40.50.970:FF:000004">
    <property type="entry name" value="Transketolase"/>
    <property type="match status" value="1"/>
</dbReference>
<dbReference type="InterPro" id="IPR049557">
    <property type="entry name" value="Transketolase_CS"/>
</dbReference>
<evidence type="ECO:0000256" key="1">
    <source>
        <dbReference type="ARBA" id="ARBA00007131"/>
    </source>
</evidence>
<evidence type="ECO:0000256" key="6">
    <source>
        <dbReference type="ARBA" id="ARBA00022837"/>
    </source>
</evidence>
<feature type="site" description="Important for catalytic activity" evidence="15">
    <location>
        <position position="33"/>
    </location>
</feature>
<feature type="site" description="Important for catalytic activity" evidence="15">
    <location>
        <position position="265"/>
    </location>
</feature>
<feature type="binding site" evidence="13">
    <location>
        <position position="73"/>
    </location>
    <ligand>
        <name>thiamine diphosphate</name>
        <dbReference type="ChEBI" id="CHEBI:58937"/>
    </ligand>
</feature>
<comment type="cofactor">
    <cofactor evidence="13">
        <name>thiamine diphosphate</name>
        <dbReference type="ChEBI" id="CHEBI:58937"/>
    </cofactor>
    <text evidence="13">Binds 1 thiamine pyrophosphate per subunit. During the reaction, the substrate forms a covalent intermediate with the cofactor.</text>
</comment>
<dbReference type="EC" id="2.2.1.1" evidence="3 10"/>
<dbReference type="EMBL" id="LT960614">
    <property type="protein sequence ID" value="SON57404.1"/>
    <property type="molecule type" value="Genomic_DNA"/>
</dbReference>
<dbReference type="Proteomes" id="UP000223606">
    <property type="component" value="Chromosome 1"/>
</dbReference>
<evidence type="ECO:0000256" key="8">
    <source>
        <dbReference type="ARBA" id="ARBA00023052"/>
    </source>
</evidence>
<reference evidence="19" key="1">
    <citation type="submission" date="2017-09" db="EMBL/GenBank/DDBJ databases">
        <title>Genome sequence of Nannocystis excedens DSM 71.</title>
        <authorList>
            <person name="Blom J."/>
        </authorList>
    </citation>
    <scope>NUCLEOTIDE SEQUENCE [LARGE SCALE GENOMIC DNA]</scope>
    <source>
        <strain evidence="19">type strain: E19</strain>
    </source>
</reference>
<feature type="binding site" evidence="13">
    <location>
        <position position="190"/>
    </location>
    <ligand>
        <name>thiamine diphosphate</name>
        <dbReference type="ChEBI" id="CHEBI:58937"/>
    </ligand>
</feature>
<evidence type="ECO:0000256" key="13">
    <source>
        <dbReference type="PIRSR" id="PIRSR605478-3"/>
    </source>
</evidence>
<keyword evidence="19" id="KW-1185">Reference proteome</keyword>
<dbReference type="Pfam" id="PF02779">
    <property type="entry name" value="Transket_pyr"/>
    <property type="match status" value="1"/>
</dbReference>
<feature type="binding site" evidence="12">
    <location>
        <position position="385"/>
    </location>
    <ligand>
        <name>substrate</name>
    </ligand>
</feature>
<dbReference type="InterPro" id="IPR009014">
    <property type="entry name" value="Transketo_C/PFOR_II"/>
</dbReference>
<dbReference type="InterPro" id="IPR005475">
    <property type="entry name" value="Transketolase-like_Pyr-bd"/>
</dbReference>
<dbReference type="Gene3D" id="3.40.50.920">
    <property type="match status" value="1"/>
</dbReference>
<keyword evidence="5 14" id="KW-0479">Metal-binding</keyword>
<evidence type="ECO:0000256" key="7">
    <source>
        <dbReference type="ARBA" id="ARBA00022842"/>
    </source>
</evidence>
<dbReference type="InterPro" id="IPR020826">
    <property type="entry name" value="Transketolase_BS"/>
</dbReference>
<dbReference type="InterPro" id="IPR029061">
    <property type="entry name" value="THDP-binding"/>
</dbReference>
<dbReference type="InterPro" id="IPR055152">
    <property type="entry name" value="Transketolase-like_C_2"/>
</dbReference>
<keyword evidence="4 16" id="KW-0808">Transferase</keyword>
<evidence type="ECO:0000256" key="9">
    <source>
        <dbReference type="ARBA" id="ARBA00049473"/>
    </source>
</evidence>